<accession>A0A834G993</accession>
<feature type="compositionally biased region" description="Low complexity" evidence="1">
    <location>
        <begin position="28"/>
        <end position="40"/>
    </location>
</feature>
<feature type="compositionally biased region" description="Basic and acidic residues" evidence="1">
    <location>
        <begin position="171"/>
        <end position="183"/>
    </location>
</feature>
<dbReference type="EMBL" id="WJXA01000010">
    <property type="protein sequence ID" value="KAF7129184.1"/>
    <property type="molecule type" value="Genomic_DNA"/>
</dbReference>
<sequence length="648" mass="69798">MGSCLSKKTTTHSNSAIALPDPPDQKPKTIPHQTQTQIQTADKKKPEEEKPKPDPKKEIFLIKHRISHDQKSDEERPKSANTLNTPTTSATTPAASEAADAGGVGNSMGGVGGGVAVRTSSCSKEEIDAILIQCGRLSRSSSACRKYSGSKRSYDFDQDKGNGNDDDDDEIVKCGDDVAEAERGRRHRQRHRQSTPTSSGRRRTPSRERDQSNQRSGSRERGGVGGGGGRRVSRSPGRRSESPITGNPNSNNTTATTTTTRPGKLVSVPATVSSMAMDKSGIGEPGNGAAVKRISVRRNVGSPRARSPAATRVANEKQQQQSCQTNQQQPLSLSRSNSRKAEHSPYRRNPLGEIDQNCGIGVNEVAFNKGSNHVVSQAPPIQKPNTDNMRSNRNIVQGAENKSNNLRAKEQQQKMEDEGKPLPQRNTGNVSVTMVSSSVTESQKLQQVTRTRSSRLSRDLDFNPETLLNTSPTSSYTALLLEDIQNFHQKGTPVIPCLTKACSILEAVADLNSTTISNLSTAEQFGKKKRLETKEPFVESEVVGSGDDLMEPSFHKYVTVSRGGGVGGGGDMEEVESSGSNSFIGGGQSWVSSSMWETNSADSTDKWSSQRSEQKRESDQKPNGIGRGRLGSGRGLQSTPQTLKAASS</sequence>
<dbReference type="PANTHER" id="PTHR34367:SF1">
    <property type="entry name" value="OS04G0528600 PROTEIN"/>
    <property type="match status" value="1"/>
</dbReference>
<feature type="compositionally biased region" description="Low complexity" evidence="1">
    <location>
        <begin position="318"/>
        <end position="329"/>
    </location>
</feature>
<organism evidence="2 3">
    <name type="scientific">Rhododendron simsii</name>
    <name type="common">Sims's rhododendron</name>
    <dbReference type="NCBI Taxonomy" id="118357"/>
    <lineage>
        <taxon>Eukaryota</taxon>
        <taxon>Viridiplantae</taxon>
        <taxon>Streptophyta</taxon>
        <taxon>Embryophyta</taxon>
        <taxon>Tracheophyta</taxon>
        <taxon>Spermatophyta</taxon>
        <taxon>Magnoliopsida</taxon>
        <taxon>eudicotyledons</taxon>
        <taxon>Gunneridae</taxon>
        <taxon>Pentapetalae</taxon>
        <taxon>asterids</taxon>
        <taxon>Ericales</taxon>
        <taxon>Ericaceae</taxon>
        <taxon>Ericoideae</taxon>
        <taxon>Rhodoreae</taxon>
        <taxon>Rhododendron</taxon>
    </lineage>
</organism>
<evidence type="ECO:0000256" key="1">
    <source>
        <dbReference type="SAM" id="MobiDB-lite"/>
    </source>
</evidence>
<gene>
    <name evidence="2" type="ORF">RHSIM_Rhsim10G0186600</name>
</gene>
<feature type="compositionally biased region" description="Low complexity" evidence="1">
    <location>
        <begin position="242"/>
        <end position="260"/>
    </location>
</feature>
<feature type="compositionally biased region" description="Low complexity" evidence="1">
    <location>
        <begin position="80"/>
        <end position="99"/>
    </location>
</feature>
<proteinExistence type="predicted"/>
<feature type="compositionally biased region" description="Basic and acidic residues" evidence="1">
    <location>
        <begin position="152"/>
        <end position="163"/>
    </location>
</feature>
<protein>
    <submittedName>
        <fullName evidence="2">Uncharacterized protein</fullName>
    </submittedName>
</protein>
<dbReference type="Proteomes" id="UP000626092">
    <property type="component" value="Unassembled WGS sequence"/>
</dbReference>
<comment type="caution">
    <text evidence="2">The sequence shown here is derived from an EMBL/GenBank/DDBJ whole genome shotgun (WGS) entry which is preliminary data.</text>
</comment>
<feature type="compositionally biased region" description="Polar residues" evidence="1">
    <location>
        <begin position="1"/>
        <end position="16"/>
    </location>
</feature>
<feature type="compositionally biased region" description="Basic residues" evidence="1">
    <location>
        <begin position="184"/>
        <end position="193"/>
    </location>
</feature>
<feature type="region of interest" description="Disordered" evidence="1">
    <location>
        <begin position="1"/>
        <end position="117"/>
    </location>
</feature>
<reference evidence="2" key="1">
    <citation type="submission" date="2019-11" db="EMBL/GenBank/DDBJ databases">
        <authorList>
            <person name="Liu Y."/>
            <person name="Hou J."/>
            <person name="Li T.-Q."/>
            <person name="Guan C.-H."/>
            <person name="Wu X."/>
            <person name="Wu H.-Z."/>
            <person name="Ling F."/>
            <person name="Zhang R."/>
            <person name="Shi X.-G."/>
            <person name="Ren J.-P."/>
            <person name="Chen E.-F."/>
            <person name="Sun J.-M."/>
        </authorList>
    </citation>
    <scope>NUCLEOTIDE SEQUENCE</scope>
    <source>
        <strain evidence="2">Adult_tree_wgs_1</strain>
        <tissue evidence="2">Leaves</tissue>
    </source>
</reference>
<feature type="compositionally biased region" description="Polar residues" evidence="1">
    <location>
        <begin position="589"/>
        <end position="611"/>
    </location>
</feature>
<feature type="region of interest" description="Disordered" evidence="1">
    <location>
        <begin position="564"/>
        <end position="648"/>
    </location>
</feature>
<feature type="compositionally biased region" description="Basic and acidic residues" evidence="1">
    <location>
        <begin position="205"/>
        <end position="222"/>
    </location>
</feature>
<feature type="region of interest" description="Disordered" evidence="1">
    <location>
        <begin position="138"/>
        <end position="352"/>
    </location>
</feature>
<dbReference type="AlphaFoldDB" id="A0A834G993"/>
<dbReference type="InterPro" id="IPR040412">
    <property type="entry name" value="At1g65710-like"/>
</dbReference>
<name>A0A834G993_RHOSS</name>
<dbReference type="OrthoDB" id="1927466at2759"/>
<feature type="compositionally biased region" description="Basic and acidic residues" evidence="1">
    <location>
        <begin position="407"/>
        <end position="420"/>
    </location>
</feature>
<evidence type="ECO:0000313" key="3">
    <source>
        <dbReference type="Proteomes" id="UP000626092"/>
    </source>
</evidence>
<feature type="compositionally biased region" description="Basic and acidic residues" evidence="1">
    <location>
        <begin position="41"/>
        <end position="78"/>
    </location>
</feature>
<evidence type="ECO:0000313" key="2">
    <source>
        <dbReference type="EMBL" id="KAF7129184.1"/>
    </source>
</evidence>
<keyword evidence="3" id="KW-1185">Reference proteome</keyword>
<feature type="region of interest" description="Disordered" evidence="1">
    <location>
        <begin position="398"/>
        <end position="429"/>
    </location>
</feature>
<feature type="compositionally biased region" description="Gly residues" evidence="1">
    <location>
        <begin position="102"/>
        <end position="115"/>
    </location>
</feature>
<dbReference type="PANTHER" id="PTHR34367">
    <property type="entry name" value="OS02G0734667 PROTEIN"/>
    <property type="match status" value="1"/>
</dbReference>
<feature type="compositionally biased region" description="Polar residues" evidence="1">
    <location>
        <begin position="637"/>
        <end position="648"/>
    </location>
</feature>
<feature type="compositionally biased region" description="Gly residues" evidence="1">
    <location>
        <begin position="625"/>
        <end position="634"/>
    </location>
</feature>